<evidence type="ECO:0000313" key="2">
    <source>
        <dbReference type="EMBL" id="TWU13333.1"/>
    </source>
</evidence>
<dbReference type="AlphaFoldDB" id="A0A5C6BMH9"/>
<sequence length="375" mass="42435">MLPKTTVPFQTIGLLIGLTALLPAQESQRKFRPLPAKSDTIHRIAFGSCAKHWQHQPIWKTVVATQPDLFLFLGDAIYSDTDGKTAWAISEQQLQGEWNRLADKPEFQRFRDQVPIMATWDNHDYGTHNGGAEFHLKEASKRLFLDFFGEPLDSPRRRRAGIYDAKVFGPEGRRVQIILLDTRTFRGPFKRDMRSKQERVKIGKVGGYLPHDDTDLPILGKAQWAWLDRQLRQPAEIRLVCSSTQIIPNEKGMDEWGCFPHERQRLFDLIETTEANGVILLSGNVHFAEISKMESKPYPLLDFTSSGLTHINQAYAEAGNKYRVAGPLARLNFGFVEINWSAKPSAQITLKAIDGNGSVGFAHSIFLSQLQPANR</sequence>
<proteinExistence type="predicted"/>
<dbReference type="InterPro" id="IPR038607">
    <property type="entry name" value="PhoD-like_sf"/>
</dbReference>
<keyword evidence="3" id="KW-1185">Reference proteome</keyword>
<accession>A0A5C6BMH9</accession>
<dbReference type="CDD" id="cd07389">
    <property type="entry name" value="MPP_PhoD"/>
    <property type="match status" value="1"/>
</dbReference>
<reference evidence="2 3" key="1">
    <citation type="submission" date="2019-02" db="EMBL/GenBank/DDBJ databases">
        <title>Deep-cultivation of Planctomycetes and their phenomic and genomic characterization uncovers novel biology.</title>
        <authorList>
            <person name="Wiegand S."/>
            <person name="Jogler M."/>
            <person name="Boedeker C."/>
            <person name="Pinto D."/>
            <person name="Vollmers J."/>
            <person name="Rivas-Marin E."/>
            <person name="Kohn T."/>
            <person name="Peeters S.H."/>
            <person name="Heuer A."/>
            <person name="Rast P."/>
            <person name="Oberbeckmann S."/>
            <person name="Bunk B."/>
            <person name="Jeske O."/>
            <person name="Meyerdierks A."/>
            <person name="Storesund J.E."/>
            <person name="Kallscheuer N."/>
            <person name="Luecker S."/>
            <person name="Lage O.M."/>
            <person name="Pohl T."/>
            <person name="Merkel B.J."/>
            <person name="Hornburger P."/>
            <person name="Mueller R.-W."/>
            <person name="Bruemmer F."/>
            <person name="Labrenz M."/>
            <person name="Spormann A.M."/>
            <person name="Op Den Camp H."/>
            <person name="Overmann J."/>
            <person name="Amann R."/>
            <person name="Jetten M.S.M."/>
            <person name="Mascher T."/>
            <person name="Medema M.H."/>
            <person name="Devos D.P."/>
            <person name="Kaster A.-K."/>
            <person name="Ovreas L."/>
            <person name="Rohde M."/>
            <person name="Galperin M.Y."/>
            <person name="Jogler C."/>
        </authorList>
    </citation>
    <scope>NUCLEOTIDE SEQUENCE [LARGE SCALE GENOMIC DNA]</scope>
    <source>
        <strain evidence="2 3">CA54</strain>
    </source>
</reference>
<dbReference type="PANTHER" id="PTHR33987">
    <property type="entry name" value="CALCINEURIN-LIKE METALLO-PHOSPHOESTERASE SUPERFAMILY PROTEIN"/>
    <property type="match status" value="1"/>
</dbReference>
<feature type="domain" description="PhoD-like phosphatase metallophosphatase" evidence="1">
    <location>
        <begin position="45"/>
        <end position="296"/>
    </location>
</feature>
<organism evidence="2 3">
    <name type="scientific">Symmachiella macrocystis</name>
    <dbReference type="NCBI Taxonomy" id="2527985"/>
    <lineage>
        <taxon>Bacteria</taxon>
        <taxon>Pseudomonadati</taxon>
        <taxon>Planctomycetota</taxon>
        <taxon>Planctomycetia</taxon>
        <taxon>Planctomycetales</taxon>
        <taxon>Planctomycetaceae</taxon>
        <taxon>Symmachiella</taxon>
    </lineage>
</organism>
<dbReference type="Proteomes" id="UP000320735">
    <property type="component" value="Unassembled WGS sequence"/>
</dbReference>
<dbReference type="Pfam" id="PF09423">
    <property type="entry name" value="PhoD"/>
    <property type="match status" value="1"/>
</dbReference>
<dbReference type="PANTHER" id="PTHR33987:SF1">
    <property type="entry name" value="CALCINEURIN-LIKE METALLO-PHOSPHOESTERASE SUPERFAMILY PROTEIN"/>
    <property type="match status" value="1"/>
</dbReference>
<dbReference type="InterPro" id="IPR029052">
    <property type="entry name" value="Metallo-depent_PP-like"/>
</dbReference>
<dbReference type="InterPro" id="IPR018946">
    <property type="entry name" value="PhoD-like_MPP"/>
</dbReference>
<comment type="caution">
    <text evidence="2">The sequence shown here is derived from an EMBL/GenBank/DDBJ whole genome shotgun (WGS) entry which is preliminary data.</text>
</comment>
<dbReference type="RefSeq" id="WP_146370673.1">
    <property type="nucleotide sequence ID" value="NZ_SJPP01000001.1"/>
</dbReference>
<dbReference type="Gene3D" id="3.60.21.70">
    <property type="entry name" value="PhoD-like phosphatase"/>
    <property type="match status" value="1"/>
</dbReference>
<name>A0A5C6BMH9_9PLAN</name>
<evidence type="ECO:0000259" key="1">
    <source>
        <dbReference type="Pfam" id="PF09423"/>
    </source>
</evidence>
<evidence type="ECO:0000313" key="3">
    <source>
        <dbReference type="Proteomes" id="UP000320735"/>
    </source>
</evidence>
<dbReference type="SUPFAM" id="SSF56300">
    <property type="entry name" value="Metallo-dependent phosphatases"/>
    <property type="match status" value="1"/>
</dbReference>
<protein>
    <submittedName>
        <fullName evidence="2">PhoD-like phosphatase</fullName>
    </submittedName>
</protein>
<gene>
    <name evidence="2" type="ORF">CA54_21680</name>
</gene>
<dbReference type="EMBL" id="SJPP01000001">
    <property type="protein sequence ID" value="TWU13333.1"/>
    <property type="molecule type" value="Genomic_DNA"/>
</dbReference>
<dbReference type="OrthoDB" id="9815670at2"/>